<reference evidence="3" key="1">
    <citation type="submission" date="2023-07" db="EMBL/GenBank/DDBJ databases">
        <title>Whole genome sequence analysis of rice epiphytic Sphingomonas sanguinis OsEp_Plm_15B2.</title>
        <authorList>
            <person name="Sahu K.P."/>
            <person name="Asharani P."/>
            <person name="Reddy B."/>
            <person name="Kumar A."/>
        </authorList>
    </citation>
    <scope>NUCLEOTIDE SEQUENCE [LARGE SCALE GENOMIC DNA]</scope>
    <source>
        <strain evidence="3">OsEp_Plm_15B2</strain>
    </source>
</reference>
<dbReference type="RefSeq" id="WP_322538742.1">
    <property type="nucleotide sequence ID" value="NZ_JAOBTW010000004.1"/>
</dbReference>
<evidence type="ECO:0000313" key="3">
    <source>
        <dbReference type="Proteomes" id="UP001292182"/>
    </source>
</evidence>
<dbReference type="Proteomes" id="UP001292182">
    <property type="component" value="Unassembled WGS sequence"/>
</dbReference>
<proteinExistence type="predicted"/>
<feature type="compositionally biased region" description="Polar residues" evidence="1">
    <location>
        <begin position="1"/>
        <end position="17"/>
    </location>
</feature>
<gene>
    <name evidence="2" type="ORF">N4G62_04705</name>
</gene>
<feature type="region of interest" description="Disordered" evidence="1">
    <location>
        <begin position="1"/>
        <end position="34"/>
    </location>
</feature>
<evidence type="ECO:0000313" key="2">
    <source>
        <dbReference type="EMBL" id="MDZ7281326.1"/>
    </source>
</evidence>
<protein>
    <recommendedName>
        <fullName evidence="4">Antitoxin Xre/MbcA/ParS-like toxin-binding domain-containing protein</fullName>
    </recommendedName>
</protein>
<keyword evidence="3" id="KW-1185">Reference proteome</keyword>
<organism evidence="2 3">
    <name type="scientific">Sphingomonas sanguinis</name>
    <dbReference type="NCBI Taxonomy" id="33051"/>
    <lineage>
        <taxon>Bacteria</taxon>
        <taxon>Pseudomonadati</taxon>
        <taxon>Pseudomonadota</taxon>
        <taxon>Alphaproteobacteria</taxon>
        <taxon>Sphingomonadales</taxon>
        <taxon>Sphingomonadaceae</taxon>
        <taxon>Sphingomonas</taxon>
    </lineage>
</organism>
<sequence length="98" mass="10960">MSEQDQPQSTASSQPHTQRFRRAANAVTLTPDQRRRQASIMATAWKALASRDAVMQFFNAWSEPLSGRPLDLATDSEAGFVEVERALHEVMKERLASS</sequence>
<comment type="caution">
    <text evidence="2">The sequence shown here is derived from an EMBL/GenBank/DDBJ whole genome shotgun (WGS) entry which is preliminary data.</text>
</comment>
<evidence type="ECO:0000256" key="1">
    <source>
        <dbReference type="SAM" id="MobiDB-lite"/>
    </source>
</evidence>
<dbReference type="EMBL" id="JAOBTW010000004">
    <property type="protein sequence ID" value="MDZ7281326.1"/>
    <property type="molecule type" value="Genomic_DNA"/>
</dbReference>
<name>A0ABU5LN29_9SPHN</name>
<evidence type="ECO:0008006" key="4">
    <source>
        <dbReference type="Google" id="ProtNLM"/>
    </source>
</evidence>
<accession>A0ABU5LN29</accession>